<dbReference type="EMBL" id="JAWDIQ010000001">
    <property type="protein sequence ID" value="MDY0408913.1"/>
    <property type="molecule type" value="Genomic_DNA"/>
</dbReference>
<dbReference type="RefSeq" id="WP_320379615.1">
    <property type="nucleotide sequence ID" value="NZ_JAWDIQ010000001.1"/>
</dbReference>
<keyword evidence="2" id="KW-1185">Reference proteome</keyword>
<protein>
    <submittedName>
        <fullName evidence="1">Flagellar protein FlaG</fullName>
    </submittedName>
</protein>
<keyword evidence="1" id="KW-0966">Cell projection</keyword>
<dbReference type="PANTHER" id="PTHR37166:SF1">
    <property type="entry name" value="PROTEIN FLAG"/>
    <property type="match status" value="1"/>
</dbReference>
<proteinExistence type="predicted"/>
<keyword evidence="1" id="KW-0282">Flagellum</keyword>
<sequence length="120" mass="13809">MRIEHLTGTSSMQQNVQQQDTNVKLEKIVLLDGSTAMKENVEDTIQQTVNISTAVEKMNDFIEPLHTDLKFLLHEKLNEYYVAVVNPITDEIIKEIPPKKMLDMYAEMAQFMGILIDKKI</sequence>
<dbReference type="SUPFAM" id="SSF160214">
    <property type="entry name" value="FlaG-like"/>
    <property type="match status" value="1"/>
</dbReference>
<dbReference type="InterPro" id="IPR035924">
    <property type="entry name" value="FlaG-like_sf"/>
</dbReference>
<dbReference type="PANTHER" id="PTHR37166">
    <property type="entry name" value="PROTEIN FLAG"/>
    <property type="match status" value="1"/>
</dbReference>
<evidence type="ECO:0000313" key="2">
    <source>
        <dbReference type="Proteomes" id="UP001275315"/>
    </source>
</evidence>
<organism evidence="1 2">
    <name type="scientific">Paracerasibacillus soli</name>
    <dbReference type="NCBI Taxonomy" id="480284"/>
    <lineage>
        <taxon>Bacteria</taxon>
        <taxon>Bacillati</taxon>
        <taxon>Bacillota</taxon>
        <taxon>Bacilli</taxon>
        <taxon>Bacillales</taxon>
        <taxon>Bacillaceae</taxon>
        <taxon>Paracerasibacillus</taxon>
    </lineage>
</organism>
<dbReference type="InterPro" id="IPR005186">
    <property type="entry name" value="FlaG"/>
</dbReference>
<evidence type="ECO:0000313" key="1">
    <source>
        <dbReference type="EMBL" id="MDY0408913.1"/>
    </source>
</evidence>
<keyword evidence="1" id="KW-0969">Cilium</keyword>
<comment type="caution">
    <text evidence="1">The sequence shown here is derived from an EMBL/GenBank/DDBJ whole genome shotgun (WGS) entry which is preliminary data.</text>
</comment>
<dbReference type="Proteomes" id="UP001275315">
    <property type="component" value="Unassembled WGS sequence"/>
</dbReference>
<reference evidence="1 2" key="1">
    <citation type="submission" date="2023-10" db="EMBL/GenBank/DDBJ databases">
        <title>Virgibacillus soli CC-YMP-6 genome.</title>
        <authorList>
            <person name="Miliotis G."/>
            <person name="Sengupta P."/>
            <person name="Hameed A."/>
            <person name="Chuvochina M."/>
            <person name="Mcdonagh F."/>
            <person name="Simpson A.C."/>
            <person name="Singh N.K."/>
            <person name="Rekha P.D."/>
            <person name="Raman K."/>
            <person name="Hugenholtz P."/>
            <person name="Venkateswaran K."/>
        </authorList>
    </citation>
    <scope>NUCLEOTIDE SEQUENCE [LARGE SCALE GENOMIC DNA]</scope>
    <source>
        <strain evidence="1 2">CC-YMP-6</strain>
    </source>
</reference>
<gene>
    <name evidence="1" type="primary">flaG</name>
    <name evidence="1" type="ORF">RWD45_10595</name>
</gene>
<name>A0ABU5CRC4_9BACI</name>
<dbReference type="Pfam" id="PF03646">
    <property type="entry name" value="FlaG"/>
    <property type="match status" value="1"/>
</dbReference>
<accession>A0ABU5CRC4</accession>
<dbReference type="NCBIfam" id="NF005834">
    <property type="entry name" value="PRK07738.1"/>
    <property type="match status" value="1"/>
</dbReference>
<dbReference type="Gene3D" id="3.30.160.170">
    <property type="entry name" value="FlaG-like"/>
    <property type="match status" value="1"/>
</dbReference>